<dbReference type="AlphaFoldDB" id="A0A1L7WMP0"/>
<feature type="region of interest" description="Disordered" evidence="1">
    <location>
        <begin position="81"/>
        <end position="124"/>
    </location>
</feature>
<feature type="compositionally biased region" description="Low complexity" evidence="1">
    <location>
        <begin position="295"/>
        <end position="311"/>
    </location>
</feature>
<sequence length="356" mass="40682">MCITITTYLCHHRTESHVPCSSFLRQLSRQERNPRPQSFIRTLFCGPRSQTVRCNQKPERETSHRSRIDATSALHREKLEAKAREAHNKREAERMQEKRREKRKEVFRSERRRPDQMSRTANSGLCCARGIEEFETLERARGYQPPRLSKRAIASRPRPAPIPTREQRNPRLNHATSLEWAKAQGTVAAQGYGWRKADRDSAMPEPGLAAAVINSSGANPSMFRTAPVPVEAEPYYYEPGINFESWGKMPQTGHGRLPPPPEKPLPVPPLRTHKIPRKDVASQVPSRRRRGDTQVSPLSSPVGPWSPVSPVNAGRERKASRSDMSLFRAEVDELASGLIDRNSWEPMPEMRSRYRY</sequence>
<reference evidence="2 3" key="1">
    <citation type="submission" date="2016-03" db="EMBL/GenBank/DDBJ databases">
        <authorList>
            <person name="Ploux O."/>
        </authorList>
    </citation>
    <scope>NUCLEOTIDE SEQUENCE [LARGE SCALE GENOMIC DNA]</scope>
    <source>
        <strain evidence="2 3">UAMH 11012</strain>
    </source>
</reference>
<organism evidence="2 3">
    <name type="scientific">Phialocephala subalpina</name>
    <dbReference type="NCBI Taxonomy" id="576137"/>
    <lineage>
        <taxon>Eukaryota</taxon>
        <taxon>Fungi</taxon>
        <taxon>Dikarya</taxon>
        <taxon>Ascomycota</taxon>
        <taxon>Pezizomycotina</taxon>
        <taxon>Leotiomycetes</taxon>
        <taxon>Helotiales</taxon>
        <taxon>Mollisiaceae</taxon>
        <taxon>Phialocephala</taxon>
        <taxon>Phialocephala fortinii species complex</taxon>
    </lineage>
</organism>
<accession>A0A1L7WMP0</accession>
<feature type="region of interest" description="Disordered" evidence="1">
    <location>
        <begin position="142"/>
        <end position="168"/>
    </location>
</feature>
<evidence type="ECO:0000313" key="2">
    <source>
        <dbReference type="EMBL" id="CZR54031.1"/>
    </source>
</evidence>
<evidence type="ECO:0000313" key="3">
    <source>
        <dbReference type="Proteomes" id="UP000184330"/>
    </source>
</evidence>
<dbReference type="Proteomes" id="UP000184330">
    <property type="component" value="Unassembled WGS sequence"/>
</dbReference>
<name>A0A1L7WMP0_9HELO</name>
<dbReference type="EMBL" id="FJOG01000004">
    <property type="protein sequence ID" value="CZR54031.1"/>
    <property type="molecule type" value="Genomic_DNA"/>
</dbReference>
<proteinExistence type="predicted"/>
<feature type="compositionally biased region" description="Pro residues" evidence="1">
    <location>
        <begin position="257"/>
        <end position="269"/>
    </location>
</feature>
<feature type="region of interest" description="Disordered" evidence="1">
    <location>
        <begin position="247"/>
        <end position="325"/>
    </location>
</feature>
<protein>
    <submittedName>
        <fullName evidence="2">Uncharacterized protein</fullName>
    </submittedName>
</protein>
<feature type="compositionally biased region" description="Basic and acidic residues" evidence="1">
    <location>
        <begin position="81"/>
        <end position="116"/>
    </location>
</feature>
<gene>
    <name evidence="2" type="ORF">PAC_03914</name>
</gene>
<evidence type="ECO:0000256" key="1">
    <source>
        <dbReference type="SAM" id="MobiDB-lite"/>
    </source>
</evidence>
<dbReference type="OrthoDB" id="3550832at2759"/>
<keyword evidence="3" id="KW-1185">Reference proteome</keyword>